<dbReference type="InterPro" id="IPR001623">
    <property type="entry name" value="DnaJ_domain"/>
</dbReference>
<sequence length="434" mass="47914">MGNTQSLRQIPEPHVRMYRNLLSIQNVSVCMEMIQTILSSPDHRESARIAGIYGNLLHYVQVVQAGGGPPPLPGQTTRSKGFMAIQNSVGAGSGPGPGPGQGGNQQLALRTTETSSSMQTRGGQGSASASEKGNERAMNYFSACLRILELEEEVALTEEGLKKAYKKAVIRAHPDKGGSEKEFEAVTRAYAYLGEILRRIHGGRSKEGKVEAPTALKGTRTNEADAWKMVEPVRLNPNKLDMNSFNTMFEQTRIPDPEESGYGDWLKGGEEGQGNQGQKFSGKFNREVFHKAFEDEQRGRMSSQSQPQGAIIAKEQTLAGRYATEIGRTARDDYTVAANDTGLKYTDLKKAYTEYNTFSQDTAGVKVENRTLDKYSKERDKAPAPLADYELTALQAAERAASQAEEQRKLRLAQESVAENEYFERMKRLVIRNS</sequence>
<organism evidence="3">
    <name type="scientific">viral metagenome</name>
    <dbReference type="NCBI Taxonomy" id="1070528"/>
    <lineage>
        <taxon>unclassified sequences</taxon>
        <taxon>metagenomes</taxon>
        <taxon>organismal metagenomes</taxon>
    </lineage>
</organism>
<feature type="compositionally biased region" description="Gly residues" evidence="1">
    <location>
        <begin position="91"/>
        <end position="103"/>
    </location>
</feature>
<dbReference type="CDD" id="cd06257">
    <property type="entry name" value="DnaJ"/>
    <property type="match status" value="1"/>
</dbReference>
<feature type="domain" description="J" evidence="2">
    <location>
        <begin position="143"/>
        <end position="211"/>
    </location>
</feature>
<accession>A0A6C0KMD8</accession>
<evidence type="ECO:0000256" key="1">
    <source>
        <dbReference type="SAM" id="MobiDB-lite"/>
    </source>
</evidence>
<dbReference type="PROSITE" id="PS50076">
    <property type="entry name" value="DNAJ_2"/>
    <property type="match status" value="1"/>
</dbReference>
<protein>
    <recommendedName>
        <fullName evidence="2">J domain-containing protein</fullName>
    </recommendedName>
</protein>
<evidence type="ECO:0000259" key="2">
    <source>
        <dbReference type="PROSITE" id="PS50076"/>
    </source>
</evidence>
<proteinExistence type="predicted"/>
<dbReference type="SUPFAM" id="SSF46565">
    <property type="entry name" value="Chaperone J-domain"/>
    <property type="match status" value="1"/>
</dbReference>
<dbReference type="SMART" id="SM00271">
    <property type="entry name" value="DnaJ"/>
    <property type="match status" value="1"/>
</dbReference>
<dbReference type="AlphaFoldDB" id="A0A6C0KMD8"/>
<name>A0A6C0KMD8_9ZZZZ</name>
<dbReference type="Pfam" id="PF00226">
    <property type="entry name" value="DnaJ"/>
    <property type="match status" value="1"/>
</dbReference>
<dbReference type="InterPro" id="IPR036869">
    <property type="entry name" value="J_dom_sf"/>
</dbReference>
<evidence type="ECO:0000313" key="3">
    <source>
        <dbReference type="EMBL" id="QHU18453.1"/>
    </source>
</evidence>
<dbReference type="Gene3D" id="1.10.287.110">
    <property type="entry name" value="DnaJ domain"/>
    <property type="match status" value="1"/>
</dbReference>
<feature type="region of interest" description="Disordered" evidence="1">
    <location>
        <begin position="86"/>
        <end position="133"/>
    </location>
</feature>
<dbReference type="EMBL" id="MN740932">
    <property type="protein sequence ID" value="QHU18453.1"/>
    <property type="molecule type" value="Genomic_DNA"/>
</dbReference>
<reference evidence="3" key="1">
    <citation type="journal article" date="2020" name="Nature">
        <title>Giant virus diversity and host interactions through global metagenomics.</title>
        <authorList>
            <person name="Schulz F."/>
            <person name="Roux S."/>
            <person name="Paez-Espino D."/>
            <person name="Jungbluth S."/>
            <person name="Walsh D.A."/>
            <person name="Denef V.J."/>
            <person name="McMahon K.D."/>
            <person name="Konstantinidis K.T."/>
            <person name="Eloe-Fadrosh E.A."/>
            <person name="Kyrpides N.C."/>
            <person name="Woyke T."/>
        </authorList>
    </citation>
    <scope>NUCLEOTIDE SEQUENCE</scope>
    <source>
        <strain evidence="3">GVMAG-S-3300013006-138</strain>
    </source>
</reference>
<feature type="compositionally biased region" description="Polar residues" evidence="1">
    <location>
        <begin position="107"/>
        <end position="131"/>
    </location>
</feature>